<evidence type="ECO:0000256" key="2">
    <source>
        <dbReference type="ARBA" id="ARBA00004742"/>
    </source>
</evidence>
<keyword evidence="6" id="KW-0004">4Fe-4S</keyword>
<evidence type="ECO:0000256" key="3">
    <source>
        <dbReference type="ARBA" id="ARBA00008636"/>
    </source>
</evidence>
<evidence type="ECO:0000313" key="14">
    <source>
        <dbReference type="Proteomes" id="UP000002016"/>
    </source>
</evidence>
<evidence type="ECO:0000256" key="4">
    <source>
        <dbReference type="ARBA" id="ARBA00012093"/>
    </source>
</evidence>
<dbReference type="KEGG" id="tle:Tlet_1944"/>
<evidence type="ECO:0000259" key="12">
    <source>
        <dbReference type="Pfam" id="PF03313"/>
    </source>
</evidence>
<dbReference type="eggNOG" id="COG1760">
    <property type="taxonomic scope" value="Bacteria"/>
</dbReference>
<reference evidence="13 14" key="2">
    <citation type="journal article" date="2009" name="Proc. Natl. Acad. Sci. U.S.A.">
        <title>On the chimeric nature, thermophilic origin, and phylogenetic placement of the Thermotogales.</title>
        <authorList>
            <person name="Zhaxybayeva O."/>
            <person name="Swithers K.S."/>
            <person name="Lapierre P."/>
            <person name="Fournier G.P."/>
            <person name="Bickhart D.M."/>
            <person name="DeBoy R.T."/>
            <person name="Nelson K.E."/>
            <person name="Nesbo C.L."/>
            <person name="Doolittle W.F."/>
            <person name="Gogarten J.P."/>
            <person name="Noll K.M."/>
        </authorList>
    </citation>
    <scope>NUCLEOTIDE SEQUENCE [LARGE SCALE GENOMIC DNA]</scope>
    <source>
        <strain evidence="14">ATCC BAA-301 / DSM 14385 / NBRC 107922 / TMO</strain>
    </source>
</reference>
<evidence type="ECO:0000313" key="13">
    <source>
        <dbReference type="EMBL" id="ABV34498.1"/>
    </source>
</evidence>
<dbReference type="OrthoDB" id="9805537at2"/>
<evidence type="ECO:0000256" key="11">
    <source>
        <dbReference type="ARBA" id="ARBA00049406"/>
    </source>
</evidence>
<dbReference type="EC" id="4.3.1.17" evidence="4"/>
<keyword evidence="8" id="KW-0408">Iron</keyword>
<dbReference type="STRING" id="416591.Tlet_1944"/>
<evidence type="ECO:0000256" key="6">
    <source>
        <dbReference type="ARBA" id="ARBA00022485"/>
    </source>
</evidence>
<comment type="pathway">
    <text evidence="2">Carbohydrate biosynthesis; gluconeogenesis.</text>
</comment>
<accession>A8F8L4</accession>
<name>A8F8L4_PSELT</name>
<sequence>MNFSELIELKNKTGQPFHEIVLISQMMENGSDPNIVREKITFLLKTMFEVCEKNYAKRHRTLTGLCGGNAELLSQYEPHMIGKFAHVAMITALSVSEANASMCKIVACPTAGSCGVVPGVLFALKMVEDFPDNVLIDSLIVAGAVGDEIARVVSTSGAVAGCQAEIGTAAAMASAVAVYSFSNDAEKVSHAAALVLKSMMGLVCDPVGGFVEVPCIKRNAVAVNIAIACAEMALCGIKSIIPFDEVVEAMAKVGRSIPEELRETGLGGIASTETAKSILEKIRSDLNEETYEH</sequence>
<protein>
    <recommendedName>
        <fullName evidence="4">L-serine ammonia-lyase</fullName>
        <ecNumber evidence="4">4.3.1.17</ecNumber>
    </recommendedName>
</protein>
<evidence type="ECO:0000256" key="7">
    <source>
        <dbReference type="ARBA" id="ARBA00022723"/>
    </source>
</evidence>
<dbReference type="PANTHER" id="PTHR30182">
    <property type="entry name" value="L-SERINE DEHYDRATASE"/>
    <property type="match status" value="1"/>
</dbReference>
<dbReference type="GO" id="GO:0046872">
    <property type="term" value="F:metal ion binding"/>
    <property type="evidence" value="ECO:0007669"/>
    <property type="project" value="UniProtKB-KW"/>
</dbReference>
<evidence type="ECO:0000256" key="9">
    <source>
        <dbReference type="ARBA" id="ARBA00023014"/>
    </source>
</evidence>
<dbReference type="InterPro" id="IPR051318">
    <property type="entry name" value="Fe-S_L-Ser"/>
</dbReference>
<evidence type="ECO:0000256" key="10">
    <source>
        <dbReference type="ARBA" id="ARBA00023239"/>
    </source>
</evidence>
<dbReference type="Proteomes" id="UP000002016">
    <property type="component" value="Chromosome"/>
</dbReference>
<dbReference type="GO" id="GO:0006094">
    <property type="term" value="P:gluconeogenesis"/>
    <property type="evidence" value="ECO:0007669"/>
    <property type="project" value="UniProtKB-KW"/>
</dbReference>
<dbReference type="EMBL" id="CP000812">
    <property type="protein sequence ID" value="ABV34498.1"/>
    <property type="molecule type" value="Genomic_DNA"/>
</dbReference>
<evidence type="ECO:0000256" key="1">
    <source>
        <dbReference type="ARBA" id="ARBA00001966"/>
    </source>
</evidence>
<reference evidence="13 14" key="1">
    <citation type="submission" date="2007-08" db="EMBL/GenBank/DDBJ databases">
        <title>Complete sequence of Thermotoga lettingae TMO.</title>
        <authorList>
            <consortium name="US DOE Joint Genome Institute"/>
            <person name="Copeland A."/>
            <person name="Lucas S."/>
            <person name="Lapidus A."/>
            <person name="Barry K."/>
            <person name="Glavina del Rio T."/>
            <person name="Dalin E."/>
            <person name="Tice H."/>
            <person name="Pitluck S."/>
            <person name="Foster B."/>
            <person name="Bruce D."/>
            <person name="Schmutz J."/>
            <person name="Larimer F."/>
            <person name="Land M."/>
            <person name="Hauser L."/>
            <person name="Kyrpides N."/>
            <person name="Mikhailova N."/>
            <person name="Nelson K."/>
            <person name="Gogarten J.P."/>
            <person name="Noll K."/>
            <person name="Richardson P."/>
        </authorList>
    </citation>
    <scope>NUCLEOTIDE SEQUENCE [LARGE SCALE GENOMIC DNA]</scope>
    <source>
        <strain evidence="14">ATCC BAA-301 / DSM 14385 / NBRC 107922 / TMO</strain>
    </source>
</reference>
<keyword evidence="7" id="KW-0479">Metal-binding</keyword>
<evidence type="ECO:0000256" key="5">
    <source>
        <dbReference type="ARBA" id="ARBA00022432"/>
    </source>
</evidence>
<comment type="catalytic activity">
    <reaction evidence="11">
        <text>L-serine = pyruvate + NH4(+)</text>
        <dbReference type="Rhea" id="RHEA:19169"/>
        <dbReference type="ChEBI" id="CHEBI:15361"/>
        <dbReference type="ChEBI" id="CHEBI:28938"/>
        <dbReference type="ChEBI" id="CHEBI:33384"/>
        <dbReference type="EC" id="4.3.1.17"/>
    </reaction>
</comment>
<dbReference type="GO" id="GO:0003941">
    <property type="term" value="F:L-serine ammonia-lyase activity"/>
    <property type="evidence" value="ECO:0007669"/>
    <property type="project" value="UniProtKB-EC"/>
</dbReference>
<keyword evidence="14" id="KW-1185">Reference proteome</keyword>
<proteinExistence type="inferred from homology"/>
<dbReference type="Pfam" id="PF03313">
    <property type="entry name" value="SDH_alpha"/>
    <property type="match status" value="1"/>
</dbReference>
<dbReference type="RefSeq" id="WP_012003974.1">
    <property type="nucleotide sequence ID" value="NC_009828.1"/>
</dbReference>
<dbReference type="HOGENOM" id="CLU_022305_2_0_0"/>
<dbReference type="PANTHER" id="PTHR30182:SF1">
    <property type="entry name" value="L-SERINE DEHYDRATASE 1"/>
    <property type="match status" value="1"/>
</dbReference>
<keyword evidence="9" id="KW-0411">Iron-sulfur</keyword>
<feature type="domain" description="Serine dehydratase-like alpha subunit" evidence="12">
    <location>
        <begin position="19"/>
        <end position="270"/>
    </location>
</feature>
<dbReference type="GO" id="GO:0051539">
    <property type="term" value="F:4 iron, 4 sulfur cluster binding"/>
    <property type="evidence" value="ECO:0007669"/>
    <property type="project" value="UniProtKB-KW"/>
</dbReference>
<keyword evidence="5" id="KW-0312">Gluconeogenesis</keyword>
<comment type="cofactor">
    <cofactor evidence="1">
        <name>[4Fe-4S] cluster</name>
        <dbReference type="ChEBI" id="CHEBI:49883"/>
    </cofactor>
</comment>
<gene>
    <name evidence="13" type="ordered locus">Tlet_1944</name>
</gene>
<evidence type="ECO:0000256" key="8">
    <source>
        <dbReference type="ARBA" id="ARBA00023004"/>
    </source>
</evidence>
<organism evidence="13 14">
    <name type="scientific">Pseudothermotoga lettingae (strain ATCC BAA-301 / DSM 14385 / NBRC 107922 / TMO)</name>
    <name type="common">Thermotoga lettingae</name>
    <dbReference type="NCBI Taxonomy" id="416591"/>
    <lineage>
        <taxon>Bacteria</taxon>
        <taxon>Thermotogati</taxon>
        <taxon>Thermotogota</taxon>
        <taxon>Thermotogae</taxon>
        <taxon>Thermotogales</taxon>
        <taxon>Thermotogaceae</taxon>
        <taxon>Pseudothermotoga</taxon>
    </lineage>
</organism>
<dbReference type="AlphaFoldDB" id="A8F8L4"/>
<dbReference type="InterPro" id="IPR005130">
    <property type="entry name" value="Ser_deHydtase-like_asu"/>
</dbReference>
<comment type="similarity">
    <text evidence="3">Belongs to the iron-sulfur dependent L-serine dehydratase family.</text>
</comment>
<keyword evidence="10 13" id="KW-0456">Lyase</keyword>